<keyword evidence="1" id="KW-1133">Transmembrane helix</keyword>
<sequence length="134" mass="13900">MTRHVTSAPERVRHRGALTTLTATVAVWAYAGAVGIIGGGIDFGPTIEGRLPWQSTTLAGVALLLGVAGPMTAAAVALWRQAPYATRTAVIAGVMLVGWILVQLAFIRTFSWLQPVCVVLGLAVVGLAVRAATP</sequence>
<reference evidence="2 3" key="1">
    <citation type="submission" date="2020-06" db="EMBL/GenBank/DDBJ databases">
        <title>Actinokineospora xiongansis sp. nov., isolated from soil of Baiyangdian.</title>
        <authorList>
            <person name="Zhang X."/>
        </authorList>
    </citation>
    <scope>NUCLEOTIDE SEQUENCE [LARGE SCALE GENOMIC DNA]</scope>
    <source>
        <strain evidence="2 3">HBU206404</strain>
    </source>
</reference>
<dbReference type="EMBL" id="JABVED010000011">
    <property type="protein sequence ID" value="MBC6449347.1"/>
    <property type="molecule type" value="Genomic_DNA"/>
</dbReference>
<feature type="transmembrane region" description="Helical" evidence="1">
    <location>
        <begin position="88"/>
        <end position="106"/>
    </location>
</feature>
<evidence type="ECO:0000256" key="1">
    <source>
        <dbReference type="SAM" id="Phobius"/>
    </source>
</evidence>
<feature type="transmembrane region" description="Helical" evidence="1">
    <location>
        <begin position="61"/>
        <end position="79"/>
    </location>
</feature>
<keyword evidence="3" id="KW-1185">Reference proteome</keyword>
<keyword evidence="1" id="KW-0472">Membrane</keyword>
<proteinExistence type="predicted"/>
<evidence type="ECO:0000313" key="3">
    <source>
        <dbReference type="Proteomes" id="UP000734823"/>
    </source>
</evidence>
<name>A0ABR7LAL8_9PSEU</name>
<comment type="caution">
    <text evidence="2">The sequence shown here is derived from an EMBL/GenBank/DDBJ whole genome shotgun (WGS) entry which is preliminary data.</text>
</comment>
<evidence type="ECO:0000313" key="2">
    <source>
        <dbReference type="EMBL" id="MBC6449347.1"/>
    </source>
</evidence>
<accession>A0ABR7LAL8</accession>
<organism evidence="2 3">
    <name type="scientific">Actinokineospora xionganensis</name>
    <dbReference type="NCBI Taxonomy" id="2684470"/>
    <lineage>
        <taxon>Bacteria</taxon>
        <taxon>Bacillati</taxon>
        <taxon>Actinomycetota</taxon>
        <taxon>Actinomycetes</taxon>
        <taxon>Pseudonocardiales</taxon>
        <taxon>Pseudonocardiaceae</taxon>
        <taxon>Actinokineospora</taxon>
    </lineage>
</organism>
<dbReference type="Proteomes" id="UP000734823">
    <property type="component" value="Unassembled WGS sequence"/>
</dbReference>
<evidence type="ECO:0008006" key="4">
    <source>
        <dbReference type="Google" id="ProtNLM"/>
    </source>
</evidence>
<gene>
    <name evidence="2" type="ORF">GPZ80_19470</name>
</gene>
<dbReference type="RefSeq" id="WP_187222047.1">
    <property type="nucleotide sequence ID" value="NZ_JABVED010000011.1"/>
</dbReference>
<protein>
    <recommendedName>
        <fullName evidence="4">Major facilitator superfamily (MFS) profile domain-containing protein</fullName>
    </recommendedName>
</protein>
<feature type="transmembrane region" description="Helical" evidence="1">
    <location>
        <begin position="21"/>
        <end position="41"/>
    </location>
</feature>
<keyword evidence="1" id="KW-0812">Transmembrane</keyword>
<feature type="transmembrane region" description="Helical" evidence="1">
    <location>
        <begin position="112"/>
        <end position="132"/>
    </location>
</feature>